<dbReference type="Proteomes" id="UP000094578">
    <property type="component" value="Unassembled WGS sequence"/>
</dbReference>
<evidence type="ECO:0000256" key="1">
    <source>
        <dbReference type="SAM" id="SignalP"/>
    </source>
</evidence>
<organism evidence="2 3">
    <name type="scientific">Paenibacillus nuruki</name>
    <dbReference type="NCBI Taxonomy" id="1886670"/>
    <lineage>
        <taxon>Bacteria</taxon>
        <taxon>Bacillati</taxon>
        <taxon>Bacillota</taxon>
        <taxon>Bacilli</taxon>
        <taxon>Bacillales</taxon>
        <taxon>Paenibacillaceae</taxon>
        <taxon>Paenibacillus</taxon>
    </lineage>
</organism>
<accession>A0A1E3L0A6</accession>
<feature type="signal peptide" evidence="1">
    <location>
        <begin position="1"/>
        <end position="27"/>
    </location>
</feature>
<feature type="chain" id="PRO_5009131260" evidence="1">
    <location>
        <begin position="28"/>
        <end position="118"/>
    </location>
</feature>
<dbReference type="EMBL" id="MDER01000084">
    <property type="protein sequence ID" value="ODP26615.1"/>
    <property type="molecule type" value="Genomic_DNA"/>
</dbReference>
<gene>
    <name evidence="2" type="ORF">PTI45_04020</name>
</gene>
<keyword evidence="3" id="KW-1185">Reference proteome</keyword>
<comment type="caution">
    <text evidence="2">The sequence shown here is derived from an EMBL/GenBank/DDBJ whole genome shotgun (WGS) entry which is preliminary data.</text>
</comment>
<sequence length="118" mass="13769">MLVNTPLKIFSAFIAILLLFVWPIASAFSNQDDTSEIVVFNAVTKFVDSVRDKGYMTPNMYQEFENTLFLTGNTYDIQMEHLHKKYDPVYDDNGNFKNDFQVNDEAFYRICGRENPLF</sequence>
<dbReference type="RefSeq" id="WP_069329356.1">
    <property type="nucleotide sequence ID" value="NZ_MDER01000084.1"/>
</dbReference>
<name>A0A1E3L0A6_9BACL</name>
<reference evidence="2 3" key="1">
    <citation type="submission" date="2016-08" db="EMBL/GenBank/DDBJ databases">
        <title>Genome sequencing of Paenibacillus sp. TI45-13ar, isolated from Korean traditional nuruk.</title>
        <authorList>
            <person name="Kim S.-J."/>
        </authorList>
    </citation>
    <scope>NUCLEOTIDE SEQUENCE [LARGE SCALE GENOMIC DNA]</scope>
    <source>
        <strain evidence="2 3">TI45-13ar</strain>
    </source>
</reference>
<proteinExistence type="predicted"/>
<dbReference type="STRING" id="1886670.PTI45_04020"/>
<keyword evidence="1" id="KW-0732">Signal</keyword>
<evidence type="ECO:0000313" key="2">
    <source>
        <dbReference type="EMBL" id="ODP26615.1"/>
    </source>
</evidence>
<evidence type="ECO:0000313" key="3">
    <source>
        <dbReference type="Proteomes" id="UP000094578"/>
    </source>
</evidence>
<protein>
    <submittedName>
        <fullName evidence="2">Uncharacterized protein</fullName>
    </submittedName>
</protein>
<dbReference type="AlphaFoldDB" id="A0A1E3L0A6"/>